<sequence>MKINIGIVGPKDSVDFINSIAKEFKTKIHPVLFVYNNVEEITNIIKENEHLVDIWIFSGLTPYNFAKKNGLQKLSFYLRLNESSLTKSLMEIVYKGHKNIQKASIDMLEKNDVYETYLDLDIPYENFYLYEYPGYTPYDDIVNFHHKLFKENKVDVCITCLRSVYEQLQSMDIPVFRVTPTRVNVRHTFNTALQQWETQQFKQSQIAIMLIRTGDAEKIDNKQSLSYDLHRLDLELQSAIVDYAESISGSYVSLGIGNSIVFSTRGSLEGQGQQGLALLDRLALITDLPSNIGIGYGETSLAAEENARLALYHAQKYGEFCAFLVDSNGTIEGPLKEQQSISFEYRNENKEISEKLKRAGVTITTFNKILSVQTGVGNHAITASDVAEWLKMTQRNARRILNSLVEQKLAEIIGEDAPTSRGRPRKIYRIGTDL</sequence>
<evidence type="ECO:0000313" key="1">
    <source>
        <dbReference type="EMBL" id="MFC7393176.1"/>
    </source>
</evidence>
<dbReference type="Gene3D" id="3.30.70.270">
    <property type="match status" value="1"/>
</dbReference>
<gene>
    <name evidence="1" type="ORF">ACFQRG_09380</name>
</gene>
<reference evidence="2" key="1">
    <citation type="journal article" date="2019" name="Int. J. Syst. Evol. Microbiol.">
        <title>The Global Catalogue of Microorganisms (GCM) 10K type strain sequencing project: providing services to taxonomists for standard genome sequencing and annotation.</title>
        <authorList>
            <consortium name="The Broad Institute Genomics Platform"/>
            <consortium name="The Broad Institute Genome Sequencing Center for Infectious Disease"/>
            <person name="Wu L."/>
            <person name="Ma J."/>
        </authorList>
    </citation>
    <scope>NUCLEOTIDE SEQUENCE [LARGE SCALE GENOMIC DNA]</scope>
    <source>
        <strain evidence="2">CGMCC 1.16305</strain>
    </source>
</reference>
<dbReference type="RefSeq" id="WP_380965631.1">
    <property type="nucleotide sequence ID" value="NZ_JBHTCO010000010.1"/>
</dbReference>
<comment type="caution">
    <text evidence="1">The sequence shown here is derived from an EMBL/GenBank/DDBJ whole genome shotgun (WGS) entry which is preliminary data.</text>
</comment>
<dbReference type="SUPFAM" id="SSF46785">
    <property type="entry name" value="Winged helix' DNA-binding domain"/>
    <property type="match status" value="1"/>
</dbReference>
<dbReference type="EMBL" id="JBHTCO010000010">
    <property type="protein sequence ID" value="MFC7393176.1"/>
    <property type="molecule type" value="Genomic_DNA"/>
</dbReference>
<proteinExistence type="predicted"/>
<keyword evidence="2" id="KW-1185">Reference proteome</keyword>
<evidence type="ECO:0000313" key="2">
    <source>
        <dbReference type="Proteomes" id="UP001596505"/>
    </source>
</evidence>
<dbReference type="InterPro" id="IPR043128">
    <property type="entry name" value="Rev_trsase/Diguanyl_cyclase"/>
</dbReference>
<accession>A0ABW2PUR2</accession>
<organism evidence="1 2">
    <name type="scientific">Scopulibacillus cellulosilyticus</name>
    <dbReference type="NCBI Taxonomy" id="2665665"/>
    <lineage>
        <taxon>Bacteria</taxon>
        <taxon>Bacillati</taxon>
        <taxon>Bacillota</taxon>
        <taxon>Bacilli</taxon>
        <taxon>Bacillales</taxon>
        <taxon>Sporolactobacillaceae</taxon>
        <taxon>Scopulibacillus</taxon>
    </lineage>
</organism>
<dbReference type="Proteomes" id="UP001596505">
    <property type="component" value="Unassembled WGS sequence"/>
</dbReference>
<dbReference type="InterPro" id="IPR036390">
    <property type="entry name" value="WH_DNA-bd_sf"/>
</dbReference>
<protein>
    <recommendedName>
        <fullName evidence="3">Transcriptional regulator</fullName>
    </recommendedName>
</protein>
<name>A0ABW2PUR2_9BACL</name>
<evidence type="ECO:0008006" key="3">
    <source>
        <dbReference type="Google" id="ProtNLM"/>
    </source>
</evidence>